<sequence>MQKRNYRILLVEDDADDRYIMQQAFNELSAADDVRMFCSGDELNTYLQELPDASLPELFVLDYNMPAINGAELALHLMGKERFRQIPVVLYSTGMSPKMQQDLLQKGVLRCFEKGMEYAEVLGLARILLQLLPGGPENAGARNGTLFELG</sequence>
<keyword evidence="1 2" id="KW-0597">Phosphoprotein</keyword>
<name>A0A4V2WMN7_9BACT</name>
<gene>
    <name evidence="4" type="ORF">E0486_09940</name>
</gene>
<dbReference type="Pfam" id="PF00072">
    <property type="entry name" value="Response_reg"/>
    <property type="match status" value="1"/>
</dbReference>
<proteinExistence type="predicted"/>
<dbReference type="OrthoDB" id="678494at2"/>
<reference evidence="4 5" key="1">
    <citation type="submission" date="2019-03" db="EMBL/GenBank/DDBJ databases">
        <authorList>
            <person name="Kim M.K.M."/>
        </authorList>
    </citation>
    <scope>NUCLEOTIDE SEQUENCE [LARGE SCALE GENOMIC DNA]</scope>
    <source>
        <strain evidence="4 5">17J68-15</strain>
    </source>
</reference>
<dbReference type="GO" id="GO:0000160">
    <property type="term" value="P:phosphorelay signal transduction system"/>
    <property type="evidence" value="ECO:0007669"/>
    <property type="project" value="InterPro"/>
</dbReference>
<evidence type="ECO:0000256" key="1">
    <source>
        <dbReference type="ARBA" id="ARBA00022553"/>
    </source>
</evidence>
<dbReference type="PROSITE" id="PS50110">
    <property type="entry name" value="RESPONSE_REGULATORY"/>
    <property type="match status" value="1"/>
</dbReference>
<keyword evidence="5" id="KW-1185">Reference proteome</keyword>
<dbReference type="RefSeq" id="WP_131852015.1">
    <property type="nucleotide sequence ID" value="NZ_SKFH01000013.1"/>
</dbReference>
<dbReference type="PANTHER" id="PTHR44591">
    <property type="entry name" value="STRESS RESPONSE REGULATOR PROTEIN 1"/>
    <property type="match status" value="1"/>
</dbReference>
<accession>A0A4V2WMN7</accession>
<feature type="domain" description="Response regulatory" evidence="3">
    <location>
        <begin position="7"/>
        <end position="129"/>
    </location>
</feature>
<evidence type="ECO:0000256" key="2">
    <source>
        <dbReference type="PROSITE-ProRule" id="PRU00169"/>
    </source>
</evidence>
<dbReference type="InterPro" id="IPR011006">
    <property type="entry name" value="CheY-like_superfamily"/>
</dbReference>
<evidence type="ECO:0000259" key="3">
    <source>
        <dbReference type="PROSITE" id="PS50110"/>
    </source>
</evidence>
<dbReference type="SUPFAM" id="SSF52172">
    <property type="entry name" value="CheY-like"/>
    <property type="match status" value="1"/>
</dbReference>
<evidence type="ECO:0000313" key="5">
    <source>
        <dbReference type="Proteomes" id="UP000295164"/>
    </source>
</evidence>
<dbReference type="PANTHER" id="PTHR44591:SF3">
    <property type="entry name" value="RESPONSE REGULATORY DOMAIN-CONTAINING PROTEIN"/>
    <property type="match status" value="1"/>
</dbReference>
<dbReference type="InterPro" id="IPR001789">
    <property type="entry name" value="Sig_transdc_resp-reg_receiver"/>
</dbReference>
<dbReference type="SMART" id="SM00448">
    <property type="entry name" value="REC"/>
    <property type="match status" value="1"/>
</dbReference>
<comment type="caution">
    <text evidence="4">The sequence shown here is derived from an EMBL/GenBank/DDBJ whole genome shotgun (WGS) entry which is preliminary data.</text>
</comment>
<dbReference type="InterPro" id="IPR050595">
    <property type="entry name" value="Bact_response_regulator"/>
</dbReference>
<dbReference type="EMBL" id="SKFH01000013">
    <property type="protein sequence ID" value="TCZ71392.1"/>
    <property type="molecule type" value="Genomic_DNA"/>
</dbReference>
<dbReference type="AlphaFoldDB" id="A0A4V2WMN7"/>
<feature type="modified residue" description="4-aspartylphosphate" evidence="2">
    <location>
        <position position="62"/>
    </location>
</feature>
<protein>
    <submittedName>
        <fullName evidence="4">Response regulator</fullName>
    </submittedName>
</protein>
<evidence type="ECO:0000313" key="4">
    <source>
        <dbReference type="EMBL" id="TCZ71392.1"/>
    </source>
</evidence>
<dbReference type="Proteomes" id="UP000295164">
    <property type="component" value="Unassembled WGS sequence"/>
</dbReference>
<dbReference type="Gene3D" id="3.40.50.2300">
    <property type="match status" value="1"/>
</dbReference>
<organism evidence="4 5">
    <name type="scientific">Flaviaesturariibacter aridisoli</name>
    <dbReference type="NCBI Taxonomy" id="2545761"/>
    <lineage>
        <taxon>Bacteria</taxon>
        <taxon>Pseudomonadati</taxon>
        <taxon>Bacteroidota</taxon>
        <taxon>Chitinophagia</taxon>
        <taxon>Chitinophagales</taxon>
        <taxon>Chitinophagaceae</taxon>
        <taxon>Flaviaestuariibacter</taxon>
    </lineage>
</organism>